<evidence type="ECO:0000256" key="4">
    <source>
        <dbReference type="HAMAP-Rule" id="MF_01368"/>
    </source>
</evidence>
<dbReference type="GO" id="GO:0006412">
    <property type="term" value="P:translation"/>
    <property type="evidence" value="ECO:0007669"/>
    <property type="project" value="UniProtKB-UniRule"/>
</dbReference>
<sequence length="154" mass="17757">MRHKMQGRQFGRDSRHRQAMFRSMITSFFEHEKIETTTMKAKELRPMIEKMITKAKVKNVNHLRELLKTIRDKDVAFHLLDEIAPRFGTRPGGYTRITKTRRRIGDGAEMAILELVESGRSLSDKRKSELENQKPKKKSAGESKAGEKEAASQS</sequence>
<dbReference type="SUPFAM" id="SSF64263">
    <property type="entry name" value="Prokaryotic ribosomal protein L17"/>
    <property type="match status" value="1"/>
</dbReference>
<organism evidence="7">
    <name type="scientific">Leptospirillum ferriphilum</name>
    <dbReference type="NCBI Taxonomy" id="178606"/>
    <lineage>
        <taxon>Bacteria</taxon>
        <taxon>Pseudomonadati</taxon>
        <taxon>Nitrospirota</taxon>
        <taxon>Nitrospiria</taxon>
        <taxon>Nitrospirales</taxon>
        <taxon>Nitrospiraceae</taxon>
        <taxon>Leptospirillum</taxon>
    </lineage>
</organism>
<accession>A0A7C3QTW7</accession>
<dbReference type="PROSITE" id="PS01167">
    <property type="entry name" value="RIBOSOMAL_L17"/>
    <property type="match status" value="1"/>
</dbReference>
<comment type="caution">
    <text evidence="7">The sequence shown here is derived from an EMBL/GenBank/DDBJ whole genome shotgun (WGS) entry which is preliminary data.</text>
</comment>
<dbReference type="GO" id="GO:0003735">
    <property type="term" value="F:structural constituent of ribosome"/>
    <property type="evidence" value="ECO:0007669"/>
    <property type="project" value="InterPro"/>
</dbReference>
<keyword evidence="3 4" id="KW-0687">Ribonucleoprotein</keyword>
<protein>
    <recommendedName>
        <fullName evidence="4">Large ribosomal subunit protein bL17</fullName>
    </recommendedName>
</protein>
<dbReference type="InterPro" id="IPR000456">
    <property type="entry name" value="Ribosomal_bL17"/>
</dbReference>
<feature type="region of interest" description="Disordered" evidence="6">
    <location>
        <begin position="121"/>
        <end position="154"/>
    </location>
</feature>
<name>A0A7C3QTW7_9BACT</name>
<comment type="subunit">
    <text evidence="4">Part of the 50S ribosomal subunit. Contacts protein L32.</text>
</comment>
<keyword evidence="2 4" id="KW-0689">Ribosomal protein</keyword>
<dbReference type="EMBL" id="DTMM01000096">
    <property type="protein sequence ID" value="HFT93315.1"/>
    <property type="molecule type" value="Genomic_DNA"/>
</dbReference>
<dbReference type="NCBIfam" id="TIGR00059">
    <property type="entry name" value="L17"/>
    <property type="match status" value="1"/>
</dbReference>
<evidence type="ECO:0000256" key="2">
    <source>
        <dbReference type="ARBA" id="ARBA00022980"/>
    </source>
</evidence>
<dbReference type="AlphaFoldDB" id="A0A7C3QTW7"/>
<evidence type="ECO:0000256" key="1">
    <source>
        <dbReference type="ARBA" id="ARBA00008777"/>
    </source>
</evidence>
<evidence type="ECO:0000256" key="6">
    <source>
        <dbReference type="SAM" id="MobiDB-lite"/>
    </source>
</evidence>
<reference evidence="7" key="1">
    <citation type="journal article" date="2020" name="mSystems">
        <title>Genome- and Community-Level Interaction Insights into Carbon Utilization and Element Cycling Functions of Hydrothermarchaeota in Hydrothermal Sediment.</title>
        <authorList>
            <person name="Zhou Z."/>
            <person name="Liu Y."/>
            <person name="Xu W."/>
            <person name="Pan J."/>
            <person name="Luo Z.H."/>
            <person name="Li M."/>
        </authorList>
    </citation>
    <scope>NUCLEOTIDE SEQUENCE [LARGE SCALE GENOMIC DNA]</scope>
    <source>
        <strain evidence="7">SpSt-902</strain>
    </source>
</reference>
<dbReference type="HAMAP" id="MF_01368">
    <property type="entry name" value="Ribosomal_bL17"/>
    <property type="match status" value="1"/>
</dbReference>
<dbReference type="PANTHER" id="PTHR14413:SF16">
    <property type="entry name" value="LARGE RIBOSOMAL SUBUNIT PROTEIN BL17M"/>
    <property type="match status" value="1"/>
</dbReference>
<dbReference type="Gene3D" id="3.90.1030.10">
    <property type="entry name" value="Ribosomal protein L17"/>
    <property type="match status" value="1"/>
</dbReference>
<dbReference type="InterPro" id="IPR047859">
    <property type="entry name" value="Ribosomal_bL17_CS"/>
</dbReference>
<gene>
    <name evidence="4" type="primary">rplQ</name>
    <name evidence="7" type="ORF">ENX03_05135</name>
</gene>
<feature type="compositionally biased region" description="Basic and acidic residues" evidence="6">
    <location>
        <begin position="122"/>
        <end position="154"/>
    </location>
</feature>
<comment type="similarity">
    <text evidence="1 4 5">Belongs to the bacterial ribosomal protein bL17 family.</text>
</comment>
<evidence type="ECO:0000256" key="5">
    <source>
        <dbReference type="RuleBase" id="RU000660"/>
    </source>
</evidence>
<dbReference type="Pfam" id="PF01196">
    <property type="entry name" value="Ribosomal_L17"/>
    <property type="match status" value="1"/>
</dbReference>
<dbReference type="PANTHER" id="PTHR14413">
    <property type="entry name" value="RIBOSOMAL PROTEIN L17"/>
    <property type="match status" value="1"/>
</dbReference>
<dbReference type="InterPro" id="IPR036373">
    <property type="entry name" value="Ribosomal_bL17_sf"/>
</dbReference>
<evidence type="ECO:0000256" key="3">
    <source>
        <dbReference type="ARBA" id="ARBA00023274"/>
    </source>
</evidence>
<proteinExistence type="inferred from homology"/>
<dbReference type="GO" id="GO:0022625">
    <property type="term" value="C:cytosolic large ribosomal subunit"/>
    <property type="evidence" value="ECO:0007669"/>
    <property type="project" value="TreeGrafter"/>
</dbReference>
<evidence type="ECO:0000313" key="7">
    <source>
        <dbReference type="EMBL" id="HFT93315.1"/>
    </source>
</evidence>